<keyword evidence="4" id="KW-1185">Reference proteome</keyword>
<evidence type="ECO:0000256" key="2">
    <source>
        <dbReference type="SAM" id="Phobius"/>
    </source>
</evidence>
<sequence>MSTVSSAPSSASATRGSDEHHTPVAAIVGGAAGGAFGLGIIVGLIIWRMKVHASKSRRSGSAALDDHISPTASSMQDTHQYLPAMSELPSDPDPSKRRKALPPRYSTLSDQANTLHTSSHTKLTAAVYELPLTEPHTTSPISRKTVPSRFSSPSSSSDTPALDTTEPSSPTPSSPYRTQAQDAREVLVPGRHGAESRGEAEDGRVGPGYGLGISVAEPGAGVGVGEGMVSPMSDAAAAASSPGAAHLDGEVLQGHWTAEGRYVRPAPPPPPLSPDTGPGQGIGRSDR</sequence>
<comment type="caution">
    <text evidence="3">The sequence shown here is derived from an EMBL/GenBank/DDBJ whole genome shotgun (WGS) entry which is preliminary data.</text>
</comment>
<feature type="region of interest" description="Disordered" evidence="1">
    <location>
        <begin position="1"/>
        <end position="20"/>
    </location>
</feature>
<keyword evidence="2" id="KW-0812">Transmembrane</keyword>
<feature type="compositionally biased region" description="Low complexity" evidence="1">
    <location>
        <begin position="1"/>
        <end position="13"/>
    </location>
</feature>
<protein>
    <submittedName>
        <fullName evidence="3">Uncharacterized protein</fullName>
    </submittedName>
</protein>
<dbReference type="EMBL" id="JAPDRL010000132">
    <property type="protein sequence ID" value="KAJ9656220.1"/>
    <property type="molecule type" value="Genomic_DNA"/>
</dbReference>
<organism evidence="3 4">
    <name type="scientific">Coniosporium apollinis</name>
    <dbReference type="NCBI Taxonomy" id="61459"/>
    <lineage>
        <taxon>Eukaryota</taxon>
        <taxon>Fungi</taxon>
        <taxon>Dikarya</taxon>
        <taxon>Ascomycota</taxon>
        <taxon>Pezizomycotina</taxon>
        <taxon>Dothideomycetes</taxon>
        <taxon>Dothideomycetes incertae sedis</taxon>
        <taxon>Coniosporium</taxon>
    </lineage>
</organism>
<evidence type="ECO:0000256" key="1">
    <source>
        <dbReference type="SAM" id="MobiDB-lite"/>
    </source>
</evidence>
<feature type="compositionally biased region" description="Low complexity" evidence="1">
    <location>
        <begin position="147"/>
        <end position="157"/>
    </location>
</feature>
<feature type="region of interest" description="Disordered" evidence="1">
    <location>
        <begin position="84"/>
        <end position="119"/>
    </location>
</feature>
<keyword evidence="2" id="KW-0472">Membrane</keyword>
<proteinExistence type="predicted"/>
<keyword evidence="2" id="KW-1133">Transmembrane helix</keyword>
<evidence type="ECO:0000313" key="4">
    <source>
        <dbReference type="Proteomes" id="UP001172684"/>
    </source>
</evidence>
<feature type="region of interest" description="Disordered" evidence="1">
    <location>
        <begin position="56"/>
        <end position="75"/>
    </location>
</feature>
<dbReference type="Proteomes" id="UP001172684">
    <property type="component" value="Unassembled WGS sequence"/>
</dbReference>
<gene>
    <name evidence="3" type="ORF">H2201_008604</name>
</gene>
<reference evidence="3" key="1">
    <citation type="submission" date="2022-10" db="EMBL/GenBank/DDBJ databases">
        <title>Culturing micro-colonial fungi from biological soil crusts in the Mojave desert and describing Neophaeococcomyces mojavensis, and introducing the new genera and species Taxawa tesnikishii.</title>
        <authorList>
            <person name="Kurbessoian T."/>
            <person name="Stajich J.E."/>
        </authorList>
    </citation>
    <scope>NUCLEOTIDE SEQUENCE</scope>
    <source>
        <strain evidence="3">TK_1</strain>
    </source>
</reference>
<feature type="compositionally biased region" description="Gly residues" evidence="1">
    <location>
        <begin position="278"/>
        <end position="287"/>
    </location>
</feature>
<feature type="transmembrane region" description="Helical" evidence="2">
    <location>
        <begin position="24"/>
        <end position="47"/>
    </location>
</feature>
<feature type="compositionally biased region" description="Polar residues" evidence="1">
    <location>
        <begin position="106"/>
        <end position="119"/>
    </location>
</feature>
<evidence type="ECO:0000313" key="3">
    <source>
        <dbReference type="EMBL" id="KAJ9656220.1"/>
    </source>
</evidence>
<feature type="region of interest" description="Disordered" evidence="1">
    <location>
        <begin position="134"/>
        <end position="181"/>
    </location>
</feature>
<feature type="region of interest" description="Disordered" evidence="1">
    <location>
        <begin position="240"/>
        <end position="287"/>
    </location>
</feature>
<name>A0ABQ9NJZ7_9PEZI</name>
<accession>A0ABQ9NJZ7</accession>